<reference evidence="1 2" key="1">
    <citation type="submission" date="2020-06" db="EMBL/GenBank/DDBJ databases">
        <authorList>
            <person name="Li R."/>
            <person name="Bekaert M."/>
        </authorList>
    </citation>
    <scope>NUCLEOTIDE SEQUENCE [LARGE SCALE GENOMIC DNA]</scope>
    <source>
        <strain evidence="2">wild</strain>
    </source>
</reference>
<dbReference type="Proteomes" id="UP000507470">
    <property type="component" value="Unassembled WGS sequence"/>
</dbReference>
<dbReference type="InterPro" id="IPR029327">
    <property type="entry name" value="HAUS4"/>
</dbReference>
<organism evidence="1 2">
    <name type="scientific">Mytilus coruscus</name>
    <name type="common">Sea mussel</name>
    <dbReference type="NCBI Taxonomy" id="42192"/>
    <lineage>
        <taxon>Eukaryota</taxon>
        <taxon>Metazoa</taxon>
        <taxon>Spiralia</taxon>
        <taxon>Lophotrochozoa</taxon>
        <taxon>Mollusca</taxon>
        <taxon>Bivalvia</taxon>
        <taxon>Autobranchia</taxon>
        <taxon>Pteriomorphia</taxon>
        <taxon>Mytilida</taxon>
        <taxon>Mytiloidea</taxon>
        <taxon>Mytilidae</taxon>
        <taxon>Mytilinae</taxon>
        <taxon>Mytilus</taxon>
    </lineage>
</organism>
<gene>
    <name evidence="1" type="ORF">MCOR_31125</name>
</gene>
<evidence type="ECO:0000313" key="2">
    <source>
        <dbReference type="Proteomes" id="UP000507470"/>
    </source>
</evidence>
<dbReference type="PANTHER" id="PTHR16219:SF1">
    <property type="entry name" value="HAUS AUGMIN-LIKE COMPLEX SUBUNIT 4"/>
    <property type="match status" value="1"/>
</dbReference>
<dbReference type="OrthoDB" id="661220at2759"/>
<dbReference type="InterPro" id="IPR026214">
    <property type="entry name" value="HAUS4_met"/>
</dbReference>
<dbReference type="PRINTS" id="PR02090">
    <property type="entry name" value="HAUSAUGMINL4"/>
</dbReference>
<evidence type="ECO:0000313" key="1">
    <source>
        <dbReference type="EMBL" id="CAC5396587.1"/>
    </source>
</evidence>
<name>A0A6J8CMY6_MYTCO</name>
<dbReference type="PANTHER" id="PTHR16219">
    <property type="entry name" value="AUGMIN SUBUNIT 4 FAMILY MEMBER"/>
    <property type="match status" value="1"/>
</dbReference>
<dbReference type="GO" id="GO:0051225">
    <property type="term" value="P:spindle assembly"/>
    <property type="evidence" value="ECO:0007669"/>
    <property type="project" value="InterPro"/>
</dbReference>
<proteinExistence type="predicted"/>
<dbReference type="GO" id="GO:0051011">
    <property type="term" value="F:microtubule minus-end binding"/>
    <property type="evidence" value="ECO:0007669"/>
    <property type="project" value="TreeGrafter"/>
</dbReference>
<accession>A0A6J8CMY6</accession>
<dbReference type="AlphaFoldDB" id="A0A6J8CMY6"/>
<dbReference type="EMBL" id="CACVKT020005631">
    <property type="protein sequence ID" value="CAC5396587.1"/>
    <property type="molecule type" value="Genomic_DNA"/>
</dbReference>
<dbReference type="GO" id="GO:0007098">
    <property type="term" value="P:centrosome cycle"/>
    <property type="evidence" value="ECO:0007669"/>
    <property type="project" value="InterPro"/>
</dbReference>
<protein>
    <submittedName>
        <fullName evidence="1">HAUS4</fullName>
    </submittedName>
</protein>
<dbReference type="Pfam" id="PF14735">
    <property type="entry name" value="HAUS4"/>
    <property type="match status" value="1"/>
</dbReference>
<keyword evidence="2" id="KW-1185">Reference proteome</keyword>
<sequence>MLQCDKVNESLPVNVTDEVIQQNPEFSKLLNLLSQHINSDGTSVQAQKDLQQAEEELKHEKHNWLMQKTIYREVEQLLMDYEIKSQECSLSSEDKQFQAALQECLTMAEIGDYVDCNPEPGSSSTLLGLTREEIQRQNPYKKHLPFLQQKLLPDIEDRLRLKCESLVTFHDPDNGTESDRLTFAKASQLPAVIDSEYHELKQMKAKLNKEKHRKDKQFWLYYQTLLDSLSLLEDLICQYRLQNQTEHDTVTTEWLVSKCDGLCLKIRLTELQILCETYTVETCRALSQIRKHLKSEHAETETEYTNVSQALKAYESVGMGFDTLVNEYSKLKNEVENKQWALSEFQHSIENKDR</sequence>
<dbReference type="GO" id="GO:0070652">
    <property type="term" value="C:HAUS complex"/>
    <property type="evidence" value="ECO:0007669"/>
    <property type="project" value="InterPro"/>
</dbReference>